<reference evidence="1" key="1">
    <citation type="submission" date="2021-06" db="EMBL/GenBank/DDBJ databases">
        <authorList>
            <person name="Kallberg Y."/>
            <person name="Tangrot J."/>
            <person name="Rosling A."/>
        </authorList>
    </citation>
    <scope>NUCLEOTIDE SEQUENCE</scope>
    <source>
        <strain evidence="1">UK204</strain>
    </source>
</reference>
<dbReference type="Proteomes" id="UP000789570">
    <property type="component" value="Unassembled WGS sequence"/>
</dbReference>
<feature type="non-terminal residue" evidence="1">
    <location>
        <position position="1"/>
    </location>
</feature>
<evidence type="ECO:0000313" key="1">
    <source>
        <dbReference type="EMBL" id="CAG8747697.1"/>
    </source>
</evidence>
<proteinExistence type="predicted"/>
<dbReference type="AlphaFoldDB" id="A0A9N9ITT4"/>
<name>A0A9N9ITT4_9GLOM</name>
<gene>
    <name evidence="1" type="ORF">FCALED_LOCUS16081</name>
</gene>
<protein>
    <submittedName>
        <fullName evidence="1">17492_t:CDS:1</fullName>
    </submittedName>
</protein>
<comment type="caution">
    <text evidence="1">The sequence shown here is derived from an EMBL/GenBank/DDBJ whole genome shotgun (WGS) entry which is preliminary data.</text>
</comment>
<accession>A0A9N9ITT4</accession>
<dbReference type="EMBL" id="CAJVPQ010017163">
    <property type="protein sequence ID" value="CAG8747697.1"/>
    <property type="molecule type" value="Genomic_DNA"/>
</dbReference>
<organism evidence="1 2">
    <name type="scientific">Funneliformis caledonium</name>
    <dbReference type="NCBI Taxonomy" id="1117310"/>
    <lineage>
        <taxon>Eukaryota</taxon>
        <taxon>Fungi</taxon>
        <taxon>Fungi incertae sedis</taxon>
        <taxon>Mucoromycota</taxon>
        <taxon>Glomeromycotina</taxon>
        <taxon>Glomeromycetes</taxon>
        <taxon>Glomerales</taxon>
        <taxon>Glomeraceae</taxon>
        <taxon>Funneliformis</taxon>
    </lineage>
</organism>
<dbReference type="OrthoDB" id="10588570at2759"/>
<evidence type="ECO:0000313" key="2">
    <source>
        <dbReference type="Proteomes" id="UP000789570"/>
    </source>
</evidence>
<feature type="non-terminal residue" evidence="1">
    <location>
        <position position="67"/>
    </location>
</feature>
<keyword evidence="2" id="KW-1185">Reference proteome</keyword>
<sequence length="67" mass="7678">NSYDRKGVSQMFTSSYNDIATEIDDILNNNMKVINTNSTNAIQSAFFHVIYYQSAYAISKNRIKLAY</sequence>